<dbReference type="Pfam" id="PF02485">
    <property type="entry name" value="Branch"/>
    <property type="match status" value="1"/>
</dbReference>
<dbReference type="AlphaFoldDB" id="A0A3P7M2X2"/>
<dbReference type="OrthoDB" id="2019572at2759"/>
<organism evidence="12 13">
    <name type="scientific">Dibothriocephalus latus</name>
    <name type="common">Fish tapeworm</name>
    <name type="synonym">Diphyllobothrium latum</name>
    <dbReference type="NCBI Taxonomy" id="60516"/>
    <lineage>
        <taxon>Eukaryota</taxon>
        <taxon>Metazoa</taxon>
        <taxon>Spiralia</taxon>
        <taxon>Lophotrochozoa</taxon>
        <taxon>Platyhelminthes</taxon>
        <taxon>Cestoda</taxon>
        <taxon>Eucestoda</taxon>
        <taxon>Diphyllobothriidea</taxon>
        <taxon>Diphyllobothriidae</taxon>
        <taxon>Dibothriocephalus</taxon>
    </lineage>
</organism>
<keyword evidence="4" id="KW-0808">Transferase</keyword>
<evidence type="ECO:0000256" key="1">
    <source>
        <dbReference type="ARBA" id="ARBA00004606"/>
    </source>
</evidence>
<evidence type="ECO:0000313" key="12">
    <source>
        <dbReference type="EMBL" id="VDN23654.1"/>
    </source>
</evidence>
<keyword evidence="9" id="KW-0325">Glycoprotein</keyword>
<comment type="subcellular location">
    <subcellularLocation>
        <location evidence="1">Membrane</location>
        <topology evidence="1">Single-pass type II membrane protein</topology>
    </subcellularLocation>
</comment>
<evidence type="ECO:0000256" key="6">
    <source>
        <dbReference type="ARBA" id="ARBA00022968"/>
    </source>
</evidence>
<proteinExistence type="inferred from homology"/>
<protein>
    <recommendedName>
        <fullName evidence="14">Protein xylosyltransferase</fullName>
    </recommendedName>
</protein>
<dbReference type="PANTHER" id="PTHR19297:SF185">
    <property type="entry name" value="BETA-1,3-GALACTOSYL-O-GLYCOSYL-GLYCOPROTEIN BETA-1,6-N-ACETYLGLUCOSAMINYLTRANSFERASE 3"/>
    <property type="match status" value="1"/>
</dbReference>
<evidence type="ECO:0000313" key="13">
    <source>
        <dbReference type="Proteomes" id="UP000281553"/>
    </source>
</evidence>
<dbReference type="InterPro" id="IPR003406">
    <property type="entry name" value="Glyco_trans_14"/>
</dbReference>
<dbReference type="EMBL" id="UYRU01073625">
    <property type="protein sequence ID" value="VDN23654.1"/>
    <property type="molecule type" value="Genomic_DNA"/>
</dbReference>
<evidence type="ECO:0000256" key="3">
    <source>
        <dbReference type="ARBA" id="ARBA00022676"/>
    </source>
</evidence>
<evidence type="ECO:0000256" key="8">
    <source>
        <dbReference type="ARBA" id="ARBA00023136"/>
    </source>
</evidence>
<evidence type="ECO:0008006" key="14">
    <source>
        <dbReference type="Google" id="ProtNLM"/>
    </source>
</evidence>
<sequence length="279" mass="31283">MPRTRALGYIFLCICLCVVLPLLLRRLLQGDARVNRFSLSSYPYGKFSGNVTEKVVANTQTNASANLTAFCANLDDSTQPMLDYQTPHPEETDLFFASINSFSHRNCQRFRGAFVPQEGSPVSAQETVYPLAFTIVAHRNPRQLARLLRMIHRPTNFYCIHIDRRSLPEFSQAVEGIATCFGPNVHVVPPESRVVVTWGNASVLEPQLVCADMALKQPGWRYLLNVAAEEVPLRTNLEIIAAMKALNGSNLMECFRGERFSSWTKGIQLPNQVSAFQCE</sequence>
<keyword evidence="5 11" id="KW-0812">Transmembrane</keyword>
<keyword evidence="8 11" id="KW-0472">Membrane</keyword>
<dbReference type="PANTHER" id="PTHR19297">
    <property type="entry name" value="GLYCOSYLTRANSFERASE 14 FAMILY MEMBER"/>
    <property type="match status" value="1"/>
</dbReference>
<dbReference type="GO" id="GO:0008375">
    <property type="term" value="F:acetylglucosaminyltransferase activity"/>
    <property type="evidence" value="ECO:0007669"/>
    <property type="project" value="TreeGrafter"/>
</dbReference>
<evidence type="ECO:0000256" key="11">
    <source>
        <dbReference type="SAM" id="Phobius"/>
    </source>
</evidence>
<evidence type="ECO:0000256" key="7">
    <source>
        <dbReference type="ARBA" id="ARBA00022989"/>
    </source>
</evidence>
<dbReference type="GO" id="GO:0016020">
    <property type="term" value="C:membrane"/>
    <property type="evidence" value="ECO:0007669"/>
    <property type="project" value="UniProtKB-SubCell"/>
</dbReference>
<comment type="pathway">
    <text evidence="2">Protein modification; protein glycosylation.</text>
</comment>
<evidence type="ECO:0000256" key="5">
    <source>
        <dbReference type="ARBA" id="ARBA00022692"/>
    </source>
</evidence>
<evidence type="ECO:0000256" key="10">
    <source>
        <dbReference type="ARBA" id="ARBA00038150"/>
    </source>
</evidence>
<name>A0A3P7M2X2_DIBLA</name>
<keyword evidence="13" id="KW-1185">Reference proteome</keyword>
<keyword evidence="7 11" id="KW-1133">Transmembrane helix</keyword>
<keyword evidence="6" id="KW-0735">Signal-anchor</keyword>
<gene>
    <name evidence="12" type="ORF">DILT_LOCUS14297</name>
</gene>
<reference evidence="12 13" key="1">
    <citation type="submission" date="2018-11" db="EMBL/GenBank/DDBJ databases">
        <authorList>
            <consortium name="Pathogen Informatics"/>
        </authorList>
    </citation>
    <scope>NUCLEOTIDE SEQUENCE [LARGE SCALE GENOMIC DNA]</scope>
</reference>
<evidence type="ECO:0000256" key="4">
    <source>
        <dbReference type="ARBA" id="ARBA00022679"/>
    </source>
</evidence>
<comment type="similarity">
    <text evidence="10">Belongs to the glycosyltransferase 14 family.</text>
</comment>
<accession>A0A3P7M2X2</accession>
<evidence type="ECO:0000256" key="9">
    <source>
        <dbReference type="ARBA" id="ARBA00023180"/>
    </source>
</evidence>
<dbReference type="Proteomes" id="UP000281553">
    <property type="component" value="Unassembled WGS sequence"/>
</dbReference>
<feature type="transmembrane region" description="Helical" evidence="11">
    <location>
        <begin position="6"/>
        <end position="24"/>
    </location>
</feature>
<evidence type="ECO:0000256" key="2">
    <source>
        <dbReference type="ARBA" id="ARBA00004922"/>
    </source>
</evidence>
<keyword evidence="3" id="KW-0328">Glycosyltransferase</keyword>